<comment type="caution">
    <text evidence="2">The sequence shown here is derived from an EMBL/GenBank/DDBJ whole genome shotgun (WGS) entry which is preliminary data.</text>
</comment>
<reference evidence="2 3" key="1">
    <citation type="submission" date="2021-10" db="EMBL/GenBank/DDBJ databases">
        <title>Anaerobic single-cell dispensing facilitates the cultivation of human gut bacteria.</title>
        <authorList>
            <person name="Afrizal A."/>
        </authorList>
    </citation>
    <scope>NUCLEOTIDE SEQUENCE [LARGE SCALE GENOMIC DNA]</scope>
    <source>
        <strain evidence="2 3">CLA-AA-H232</strain>
    </source>
</reference>
<dbReference type="RefSeq" id="WP_118446843.1">
    <property type="nucleotide sequence ID" value="NZ_JAJEQM010000016.1"/>
</dbReference>
<proteinExistence type="predicted"/>
<keyword evidence="1" id="KW-0812">Transmembrane</keyword>
<evidence type="ECO:0000256" key="1">
    <source>
        <dbReference type="SAM" id="Phobius"/>
    </source>
</evidence>
<evidence type="ECO:0000313" key="3">
    <source>
        <dbReference type="Proteomes" id="UP001198242"/>
    </source>
</evidence>
<organism evidence="2 3">
    <name type="scientific">Hominilimicola fabiformis</name>
    <dbReference type="NCBI Taxonomy" id="2885356"/>
    <lineage>
        <taxon>Bacteria</taxon>
        <taxon>Bacillati</taxon>
        <taxon>Bacillota</taxon>
        <taxon>Clostridia</taxon>
        <taxon>Eubacteriales</taxon>
        <taxon>Oscillospiraceae</taxon>
        <taxon>Hominilimicola</taxon>
    </lineage>
</organism>
<feature type="transmembrane region" description="Helical" evidence="1">
    <location>
        <begin position="78"/>
        <end position="100"/>
    </location>
</feature>
<dbReference type="AlphaFoldDB" id="A0AAE3E0M8"/>
<keyword evidence="1" id="KW-1133">Transmembrane helix</keyword>
<sequence>MDKPSKTRGIITFIIAIIAVIVMITTSGLLGLILYLFAVVISFLSIDKENRHSVSALINYTKNTVCNTHKETLLSNDIFAIIIALFPVILLISCFMIFYIDPLRAAENALNDAFDELDSLF</sequence>
<evidence type="ECO:0000313" key="2">
    <source>
        <dbReference type="EMBL" id="MCC2211346.1"/>
    </source>
</evidence>
<keyword evidence="1" id="KW-0472">Membrane</keyword>
<protein>
    <submittedName>
        <fullName evidence="2">Uncharacterized protein</fullName>
    </submittedName>
</protein>
<feature type="transmembrane region" description="Helical" evidence="1">
    <location>
        <begin position="12"/>
        <end position="45"/>
    </location>
</feature>
<name>A0AAE3E0M8_9FIRM</name>
<dbReference type="EMBL" id="JAJEQM010000016">
    <property type="protein sequence ID" value="MCC2211346.1"/>
    <property type="molecule type" value="Genomic_DNA"/>
</dbReference>
<accession>A0AAE3E0M8</accession>
<dbReference type="Proteomes" id="UP001198242">
    <property type="component" value="Unassembled WGS sequence"/>
</dbReference>
<keyword evidence="3" id="KW-1185">Reference proteome</keyword>
<gene>
    <name evidence="2" type="ORF">LKE05_11165</name>
</gene>